<evidence type="ECO:0000256" key="1">
    <source>
        <dbReference type="ARBA" id="ARBA00005224"/>
    </source>
</evidence>
<feature type="binding site" evidence="10">
    <location>
        <position position="274"/>
    </location>
    <ligand>
        <name>ATP</name>
        <dbReference type="ChEBI" id="CHEBI:30616"/>
        <note>ligand shared between two neighboring subunits</note>
    </ligand>
</feature>
<evidence type="ECO:0000313" key="16">
    <source>
        <dbReference type="EMBL" id="GAA4827195.1"/>
    </source>
</evidence>
<feature type="binding site" description="in other chain" evidence="10">
    <location>
        <begin position="238"/>
        <end position="239"/>
    </location>
    <ligand>
        <name>ATP</name>
        <dbReference type="ChEBI" id="CHEBI:30616"/>
        <note>ligand shared between two neighboring subunits</note>
    </ligand>
</feature>
<feature type="binding site" evidence="10">
    <location>
        <position position="247"/>
    </location>
    <ligand>
        <name>ATP</name>
        <dbReference type="ChEBI" id="CHEBI:30616"/>
        <note>ligand shared between two neighboring subunits</note>
    </ligand>
</feature>
<keyword evidence="3 10" id="KW-0554">One-carbon metabolism</keyword>
<feature type="binding site" evidence="10">
    <location>
        <position position="42"/>
    </location>
    <ligand>
        <name>K(+)</name>
        <dbReference type="ChEBI" id="CHEBI:29103"/>
    </ligand>
</feature>
<comment type="cofactor">
    <cofactor evidence="10">
        <name>K(+)</name>
        <dbReference type="ChEBI" id="CHEBI:29103"/>
    </cofactor>
    <text evidence="10">Binds 1 potassium ion per subunit.</text>
</comment>
<dbReference type="Pfam" id="PF00438">
    <property type="entry name" value="S-AdoMet_synt_N"/>
    <property type="match status" value="1"/>
</dbReference>
<feature type="domain" description="S-adenosylmethionine synthetase C-terminal" evidence="15">
    <location>
        <begin position="241"/>
        <end position="375"/>
    </location>
</feature>
<keyword evidence="10" id="KW-0963">Cytoplasm</keyword>
<organism evidence="16 17">
    <name type="scientific">Algivirga pacifica</name>
    <dbReference type="NCBI Taxonomy" id="1162670"/>
    <lineage>
        <taxon>Bacteria</taxon>
        <taxon>Pseudomonadati</taxon>
        <taxon>Bacteroidota</taxon>
        <taxon>Cytophagia</taxon>
        <taxon>Cytophagales</taxon>
        <taxon>Flammeovirgaceae</taxon>
        <taxon>Algivirga</taxon>
    </lineage>
</organism>
<comment type="subunit">
    <text evidence="10">Homotetramer; dimer of dimers.</text>
</comment>
<keyword evidence="8 10" id="KW-0460">Magnesium</keyword>
<evidence type="ECO:0000259" key="14">
    <source>
        <dbReference type="Pfam" id="PF02772"/>
    </source>
</evidence>
<feature type="binding site" description="in other chain" evidence="10">
    <location>
        <position position="14"/>
    </location>
    <ligand>
        <name>ATP</name>
        <dbReference type="ChEBI" id="CHEBI:30616"/>
        <note>ligand shared between two neighboring subunits</note>
    </ligand>
</feature>
<evidence type="ECO:0000256" key="3">
    <source>
        <dbReference type="ARBA" id="ARBA00022563"/>
    </source>
</evidence>
<dbReference type="PIRSF" id="PIRSF000497">
    <property type="entry name" value="MAT"/>
    <property type="match status" value="1"/>
</dbReference>
<comment type="function">
    <text evidence="10">Catalyzes the formation of S-adenosylmethionine (AdoMet) from methionine and ATP. The overall synthetic reaction is composed of two sequential steps, AdoMet formation and the subsequent tripolyphosphate hydrolysis which occurs prior to release of AdoMet from the enzyme.</text>
</comment>
<evidence type="ECO:0000256" key="6">
    <source>
        <dbReference type="ARBA" id="ARBA00022741"/>
    </source>
</evidence>
<dbReference type="InterPro" id="IPR022629">
    <property type="entry name" value="S-AdoMet_synt_central"/>
</dbReference>
<dbReference type="CDD" id="cd18079">
    <property type="entry name" value="S-AdoMet_synt"/>
    <property type="match status" value="1"/>
</dbReference>
<dbReference type="NCBIfam" id="TIGR01034">
    <property type="entry name" value="metK"/>
    <property type="match status" value="1"/>
</dbReference>
<feature type="binding site" description="in other chain" evidence="10">
    <location>
        <begin position="167"/>
        <end position="169"/>
    </location>
    <ligand>
        <name>ATP</name>
        <dbReference type="ChEBI" id="CHEBI:30616"/>
        <note>ligand shared between two neighboring subunits</note>
    </ligand>
</feature>
<dbReference type="PANTHER" id="PTHR11964">
    <property type="entry name" value="S-ADENOSYLMETHIONINE SYNTHETASE"/>
    <property type="match status" value="1"/>
</dbReference>
<reference evidence="17" key="1">
    <citation type="journal article" date="2019" name="Int. J. Syst. Evol. Microbiol.">
        <title>The Global Catalogue of Microorganisms (GCM) 10K type strain sequencing project: providing services to taxonomists for standard genome sequencing and annotation.</title>
        <authorList>
            <consortium name="The Broad Institute Genomics Platform"/>
            <consortium name="The Broad Institute Genome Sequencing Center for Infectious Disease"/>
            <person name="Wu L."/>
            <person name="Ma J."/>
        </authorList>
    </citation>
    <scope>NUCLEOTIDE SEQUENCE [LARGE SCALE GENOMIC DNA]</scope>
    <source>
        <strain evidence="17">JCM 18326</strain>
    </source>
</reference>
<dbReference type="RefSeq" id="WP_345369720.1">
    <property type="nucleotide sequence ID" value="NZ_BAABJX010000018.1"/>
</dbReference>
<keyword evidence="4 10" id="KW-0808">Transferase</keyword>
<keyword evidence="7 10" id="KW-0067">ATP-binding</keyword>
<feature type="domain" description="S-adenosylmethionine synthetase central" evidence="14">
    <location>
        <begin position="115"/>
        <end position="239"/>
    </location>
</feature>
<comment type="similarity">
    <text evidence="2 10 12">Belongs to the AdoMet synthase family.</text>
</comment>
<feature type="region of interest" description="Flexible loop" evidence="10">
    <location>
        <begin position="98"/>
        <end position="108"/>
    </location>
</feature>
<dbReference type="InterPro" id="IPR022631">
    <property type="entry name" value="ADOMET_SYNTHASE_CS"/>
</dbReference>
<dbReference type="PROSITE" id="PS00376">
    <property type="entry name" value="ADOMET_SYNTHASE_1"/>
    <property type="match status" value="1"/>
</dbReference>
<feature type="binding site" description="in other chain" evidence="10">
    <location>
        <position position="278"/>
    </location>
    <ligand>
        <name>L-methionine</name>
        <dbReference type="ChEBI" id="CHEBI:57844"/>
        <note>ligand shared between two neighboring subunits</note>
    </ligand>
</feature>
<protein>
    <recommendedName>
        <fullName evidence="10">S-adenosylmethionine synthase</fullName>
        <shortName evidence="10">AdoMet synthase</shortName>
        <ecNumber evidence="10">2.5.1.6</ecNumber>
    </recommendedName>
    <alternativeName>
        <fullName evidence="10">MAT</fullName>
    </alternativeName>
    <alternativeName>
        <fullName evidence="10">Methionine adenosyltransferase</fullName>
    </alternativeName>
</protein>
<dbReference type="EC" id="2.5.1.6" evidence="10"/>
<dbReference type="InterPro" id="IPR022630">
    <property type="entry name" value="S-AdoMet_synt_C"/>
</dbReference>
<comment type="cofactor">
    <cofactor evidence="10">
        <name>Mg(2+)</name>
        <dbReference type="ChEBI" id="CHEBI:18420"/>
    </cofactor>
    <text evidence="10">Binds 2 divalent ions per subunit.</text>
</comment>
<comment type="subcellular location">
    <subcellularLocation>
        <location evidence="10 11">Cytoplasm</location>
    </subcellularLocation>
</comment>
<evidence type="ECO:0000256" key="4">
    <source>
        <dbReference type="ARBA" id="ARBA00022679"/>
    </source>
</evidence>
<dbReference type="Pfam" id="PF02773">
    <property type="entry name" value="S-AdoMet_synt_C"/>
    <property type="match status" value="1"/>
</dbReference>
<feature type="binding site" description="in other chain" evidence="10">
    <location>
        <position position="98"/>
    </location>
    <ligand>
        <name>L-methionine</name>
        <dbReference type="ChEBI" id="CHEBI:57844"/>
        <note>ligand shared between two neighboring subunits</note>
    </ligand>
</feature>
<feature type="binding site" description="in other chain" evidence="10">
    <location>
        <position position="55"/>
    </location>
    <ligand>
        <name>L-methionine</name>
        <dbReference type="ChEBI" id="CHEBI:57844"/>
        <note>ligand shared between two neighboring subunits</note>
    </ligand>
</feature>
<dbReference type="Gene3D" id="3.30.300.10">
    <property type="match status" value="3"/>
</dbReference>
<dbReference type="InterPro" id="IPR022636">
    <property type="entry name" value="S-AdoMet_synthetase_sfam"/>
</dbReference>
<comment type="catalytic activity">
    <reaction evidence="10">
        <text>L-methionine + ATP + H2O = S-adenosyl-L-methionine + phosphate + diphosphate</text>
        <dbReference type="Rhea" id="RHEA:21080"/>
        <dbReference type="ChEBI" id="CHEBI:15377"/>
        <dbReference type="ChEBI" id="CHEBI:30616"/>
        <dbReference type="ChEBI" id="CHEBI:33019"/>
        <dbReference type="ChEBI" id="CHEBI:43474"/>
        <dbReference type="ChEBI" id="CHEBI:57844"/>
        <dbReference type="ChEBI" id="CHEBI:59789"/>
        <dbReference type="EC" id="2.5.1.6"/>
    </reaction>
</comment>
<dbReference type="Pfam" id="PF02772">
    <property type="entry name" value="S-AdoMet_synt_M"/>
    <property type="match status" value="1"/>
</dbReference>
<keyword evidence="9 10" id="KW-0630">Potassium</keyword>
<evidence type="ECO:0000259" key="13">
    <source>
        <dbReference type="Pfam" id="PF00438"/>
    </source>
</evidence>
<evidence type="ECO:0000256" key="12">
    <source>
        <dbReference type="RuleBase" id="RU004462"/>
    </source>
</evidence>
<dbReference type="EMBL" id="BAABJX010000018">
    <property type="protein sequence ID" value="GAA4827195.1"/>
    <property type="molecule type" value="Genomic_DNA"/>
</dbReference>
<comment type="caution">
    <text evidence="16">The sequence shown here is derived from an EMBL/GenBank/DDBJ whole genome shotgun (WGS) entry which is preliminary data.</text>
</comment>
<dbReference type="PROSITE" id="PS00377">
    <property type="entry name" value="ADOMET_SYNTHASE_2"/>
    <property type="match status" value="1"/>
</dbReference>
<comment type="pathway">
    <text evidence="1 10">Amino-acid biosynthesis; S-adenosyl-L-methionine biosynthesis; S-adenosyl-L-methionine from L-methionine: step 1/1.</text>
</comment>
<dbReference type="InterPro" id="IPR002133">
    <property type="entry name" value="S-AdoMet_synthetase"/>
</dbReference>
<evidence type="ECO:0000256" key="2">
    <source>
        <dbReference type="ARBA" id="ARBA00009685"/>
    </source>
</evidence>
<proteinExistence type="inferred from homology"/>
<sequence length="425" mass="46177">MSYLFTSESVSEGHPDKIADQISDAILDAMLTQDPYSRVACETLVTTGLAVVAGEITTKAYVEIPDIVRDTIAKIGYNKDGYQFSADSCGVQVAVHSQSPDIAQGVNEGEGVDKEQGAGDQGMMFGYATNETKEYMPMALAFSHRLVKRLAEIRKEQPELMSYLRPDAKAQVTIEYSDAGEPLKVHTIVVSTQHDGFAEEQEMLDKIREDVIEHVIKAEIPAHLLKEDTIYHINPTGKFVIGGPHGDAGLTGRKIIVDTYGGKGAHGGGAFSGKDASKVDRSAAYAARHIAKNIVAAGLADEALVQVAYAIGVSAPVSLLVNTYGTAKVDLTDSEIGRKISELFDMRPKAIVERLGLRNPIFLPTAAYGHMGREPYTGTVELNHVDIEERDGKKVEVRAKEAVEVEFFTWEKLDYVGTIKEAFGL</sequence>
<dbReference type="InterPro" id="IPR022628">
    <property type="entry name" value="S-AdoMet_synt_N"/>
</dbReference>
<evidence type="ECO:0000259" key="15">
    <source>
        <dbReference type="Pfam" id="PF02773"/>
    </source>
</evidence>
<feature type="binding site" evidence="10">
    <location>
        <position position="270"/>
    </location>
    <ligand>
        <name>ATP</name>
        <dbReference type="ChEBI" id="CHEBI:30616"/>
        <note>ligand shared between two neighboring subunits</note>
    </ligand>
</feature>
<keyword evidence="5 10" id="KW-0479">Metal-binding</keyword>
<name>A0ABP9D7M5_9BACT</name>
<evidence type="ECO:0000313" key="17">
    <source>
        <dbReference type="Proteomes" id="UP001500298"/>
    </source>
</evidence>
<gene>
    <name evidence="10 16" type="primary">metK</name>
    <name evidence="16" type="ORF">GCM10023331_09970</name>
</gene>
<dbReference type="SUPFAM" id="SSF55973">
    <property type="entry name" value="S-adenosylmethionine synthetase"/>
    <property type="match status" value="3"/>
</dbReference>
<feature type="binding site" evidence="10">
    <location>
        <position position="16"/>
    </location>
    <ligand>
        <name>Mg(2+)</name>
        <dbReference type="ChEBI" id="CHEBI:18420"/>
    </ligand>
</feature>
<dbReference type="HAMAP" id="MF_00086">
    <property type="entry name" value="S_AdoMet_synth1"/>
    <property type="match status" value="1"/>
</dbReference>
<evidence type="ECO:0000256" key="5">
    <source>
        <dbReference type="ARBA" id="ARBA00022723"/>
    </source>
</evidence>
<evidence type="ECO:0000256" key="8">
    <source>
        <dbReference type="ARBA" id="ARBA00022842"/>
    </source>
</evidence>
<evidence type="ECO:0000256" key="9">
    <source>
        <dbReference type="ARBA" id="ARBA00022958"/>
    </source>
</evidence>
<dbReference type="Proteomes" id="UP001500298">
    <property type="component" value="Unassembled WGS sequence"/>
</dbReference>
<keyword evidence="6 10" id="KW-0547">Nucleotide-binding</keyword>
<evidence type="ECO:0000256" key="7">
    <source>
        <dbReference type="ARBA" id="ARBA00022840"/>
    </source>
</evidence>
<evidence type="ECO:0000256" key="11">
    <source>
        <dbReference type="RuleBase" id="RU000542"/>
    </source>
</evidence>
<keyword evidence="17" id="KW-1185">Reference proteome</keyword>
<feature type="domain" description="S-adenosylmethionine synthetase N-terminal" evidence="13">
    <location>
        <begin position="3"/>
        <end position="100"/>
    </location>
</feature>
<accession>A0ABP9D7M5</accession>
<feature type="binding site" description="in other chain" evidence="10">
    <location>
        <begin position="253"/>
        <end position="254"/>
    </location>
    <ligand>
        <name>ATP</name>
        <dbReference type="ChEBI" id="CHEBI:30616"/>
        <note>ligand shared between two neighboring subunits</note>
    </ligand>
</feature>
<evidence type="ECO:0000256" key="10">
    <source>
        <dbReference type="HAMAP-Rule" id="MF_00086"/>
    </source>
</evidence>
<feature type="binding site" evidence="10">
    <location>
        <position position="247"/>
    </location>
    <ligand>
        <name>L-methionine</name>
        <dbReference type="ChEBI" id="CHEBI:57844"/>
        <note>ligand shared between two neighboring subunits</note>
    </ligand>
</feature>